<keyword evidence="2" id="KW-1185">Reference proteome</keyword>
<dbReference type="AlphaFoldDB" id="A0A0C3AF41"/>
<dbReference type="EMBL" id="KN824340">
    <property type="protein sequence ID" value="KIM23265.1"/>
    <property type="molecule type" value="Genomic_DNA"/>
</dbReference>
<reference evidence="2" key="2">
    <citation type="submission" date="2015-01" db="EMBL/GenBank/DDBJ databases">
        <title>Evolutionary Origins and Diversification of the Mycorrhizal Mutualists.</title>
        <authorList>
            <consortium name="DOE Joint Genome Institute"/>
            <consortium name="Mycorrhizal Genomics Consortium"/>
            <person name="Kohler A."/>
            <person name="Kuo A."/>
            <person name="Nagy L.G."/>
            <person name="Floudas D."/>
            <person name="Copeland A."/>
            <person name="Barry K.W."/>
            <person name="Cichocki N."/>
            <person name="Veneault-Fourrey C."/>
            <person name="LaButti K."/>
            <person name="Lindquist E.A."/>
            <person name="Lipzen A."/>
            <person name="Lundell T."/>
            <person name="Morin E."/>
            <person name="Murat C."/>
            <person name="Riley R."/>
            <person name="Ohm R."/>
            <person name="Sun H."/>
            <person name="Tunlid A."/>
            <person name="Henrissat B."/>
            <person name="Grigoriev I.V."/>
            <person name="Hibbett D.S."/>
            <person name="Martin F."/>
        </authorList>
    </citation>
    <scope>NUCLEOTIDE SEQUENCE [LARGE SCALE GENOMIC DNA]</scope>
    <source>
        <strain evidence="2">MAFF 305830</strain>
    </source>
</reference>
<accession>A0A0C3AF41</accession>
<evidence type="ECO:0008006" key="3">
    <source>
        <dbReference type="Google" id="ProtNLM"/>
    </source>
</evidence>
<dbReference type="Proteomes" id="UP000054097">
    <property type="component" value="Unassembled WGS sequence"/>
</dbReference>
<reference evidence="1 2" key="1">
    <citation type="submission" date="2014-04" db="EMBL/GenBank/DDBJ databases">
        <authorList>
            <consortium name="DOE Joint Genome Institute"/>
            <person name="Kuo A."/>
            <person name="Zuccaro A."/>
            <person name="Kohler A."/>
            <person name="Nagy L.G."/>
            <person name="Floudas D."/>
            <person name="Copeland A."/>
            <person name="Barry K.W."/>
            <person name="Cichocki N."/>
            <person name="Veneault-Fourrey C."/>
            <person name="LaButti K."/>
            <person name="Lindquist E.A."/>
            <person name="Lipzen A."/>
            <person name="Lundell T."/>
            <person name="Morin E."/>
            <person name="Murat C."/>
            <person name="Sun H."/>
            <person name="Tunlid A."/>
            <person name="Henrissat B."/>
            <person name="Grigoriev I.V."/>
            <person name="Hibbett D.S."/>
            <person name="Martin F."/>
            <person name="Nordberg H.P."/>
            <person name="Cantor M.N."/>
            <person name="Hua S.X."/>
        </authorList>
    </citation>
    <scope>NUCLEOTIDE SEQUENCE [LARGE SCALE GENOMIC DNA]</scope>
    <source>
        <strain evidence="1 2">MAFF 305830</strain>
    </source>
</reference>
<evidence type="ECO:0000313" key="1">
    <source>
        <dbReference type="EMBL" id="KIM23265.1"/>
    </source>
</evidence>
<name>A0A0C3AF41_SERVB</name>
<evidence type="ECO:0000313" key="2">
    <source>
        <dbReference type="Proteomes" id="UP000054097"/>
    </source>
</evidence>
<organism evidence="1 2">
    <name type="scientific">Serendipita vermifera MAFF 305830</name>
    <dbReference type="NCBI Taxonomy" id="933852"/>
    <lineage>
        <taxon>Eukaryota</taxon>
        <taxon>Fungi</taxon>
        <taxon>Dikarya</taxon>
        <taxon>Basidiomycota</taxon>
        <taxon>Agaricomycotina</taxon>
        <taxon>Agaricomycetes</taxon>
        <taxon>Sebacinales</taxon>
        <taxon>Serendipitaceae</taxon>
        <taxon>Serendipita</taxon>
    </lineage>
</organism>
<protein>
    <recommendedName>
        <fullName evidence="3">F-box domain-containing protein</fullName>
    </recommendedName>
</protein>
<dbReference type="HOGENOM" id="CLU_1950151_0_0_1"/>
<proteinExistence type="predicted"/>
<gene>
    <name evidence="1" type="ORF">M408DRAFT_265270</name>
</gene>
<sequence length="129" mass="14530">MALNRRPFLKNHIRVLKIFSSTSEYTGFPHFPMLSKVIFIQCPRCRSSWGDEILVASALRALYHCSNISEIELPMAIGDSLLRTSASHLSNLNSITVQGCLQMQGLDLLSRICKAPLLALDVWVSRREN</sequence>